<dbReference type="PANTHER" id="PTHR33449:SF1">
    <property type="entry name" value="NUCLEOID-ASSOCIATED PROTEIN YBAB"/>
    <property type="match status" value="1"/>
</dbReference>
<dbReference type="InterPro" id="IPR004401">
    <property type="entry name" value="YbaB/EbfC"/>
</dbReference>
<evidence type="ECO:0000256" key="1">
    <source>
        <dbReference type="ARBA" id="ARBA00023125"/>
    </source>
</evidence>
<organism evidence="3">
    <name type="scientific">Attheya septentrionalis</name>
    <dbReference type="NCBI Taxonomy" id="420275"/>
    <lineage>
        <taxon>Eukaryota</taxon>
        <taxon>Sar</taxon>
        <taxon>Stramenopiles</taxon>
        <taxon>Ochrophyta</taxon>
        <taxon>Bacillariophyta</taxon>
        <taxon>Coscinodiscophyceae</taxon>
        <taxon>Chaetocerotophycidae</taxon>
        <taxon>Chaetocerotales</taxon>
        <taxon>Attheyaceae</taxon>
        <taxon>Attheya</taxon>
    </lineage>
</organism>
<evidence type="ECO:0000313" key="3">
    <source>
        <dbReference type="EMBL" id="CAD9818281.1"/>
    </source>
</evidence>
<sequence length="165" mass="17182">MKLSIISSVLFLTAGASAFAPVSQQSRTATSLNLFGGKKGADGAPKAPGMMDQLGMLKKAQEIASKKQKLDQELKVLEFAGTGADGKVTATVVYAPGTNPMNPLPSYDLKAIDIDEAYLESASVEDLSAAVKAAIQSGEEATIKAVNEKMMVLQEDLAGMMGGLQ</sequence>
<feature type="signal peptide" evidence="2">
    <location>
        <begin position="1"/>
        <end position="18"/>
    </location>
</feature>
<reference evidence="3" key="1">
    <citation type="submission" date="2021-01" db="EMBL/GenBank/DDBJ databases">
        <authorList>
            <person name="Corre E."/>
            <person name="Pelletier E."/>
            <person name="Niang G."/>
            <person name="Scheremetjew M."/>
            <person name="Finn R."/>
            <person name="Kale V."/>
            <person name="Holt S."/>
            <person name="Cochrane G."/>
            <person name="Meng A."/>
            <person name="Brown T."/>
            <person name="Cohen L."/>
        </authorList>
    </citation>
    <scope>NUCLEOTIDE SEQUENCE</scope>
    <source>
        <strain evidence="3">CCMP2084</strain>
    </source>
</reference>
<name>A0A7S2XNJ3_9STRA</name>
<accession>A0A7S2XNJ3</accession>
<evidence type="ECO:0008006" key="4">
    <source>
        <dbReference type="Google" id="ProtNLM"/>
    </source>
</evidence>
<protein>
    <recommendedName>
        <fullName evidence="4">Nascent polypeptide-associated complex subunit alpha-like UBA domain-containing protein</fullName>
    </recommendedName>
</protein>
<dbReference type="AlphaFoldDB" id="A0A7S2XNJ3"/>
<dbReference type="GO" id="GO:0003677">
    <property type="term" value="F:DNA binding"/>
    <property type="evidence" value="ECO:0007669"/>
    <property type="project" value="UniProtKB-KW"/>
</dbReference>
<gene>
    <name evidence="3" type="ORF">ASEP1449_LOCUS10113</name>
</gene>
<dbReference type="EMBL" id="HBHQ01015167">
    <property type="protein sequence ID" value="CAD9818281.1"/>
    <property type="molecule type" value="Transcribed_RNA"/>
</dbReference>
<dbReference type="PANTHER" id="PTHR33449">
    <property type="entry name" value="NUCLEOID-ASSOCIATED PROTEIN YBAB"/>
    <property type="match status" value="1"/>
</dbReference>
<evidence type="ECO:0000256" key="2">
    <source>
        <dbReference type="SAM" id="SignalP"/>
    </source>
</evidence>
<dbReference type="SUPFAM" id="SSF82607">
    <property type="entry name" value="YbaB-like"/>
    <property type="match status" value="1"/>
</dbReference>
<keyword evidence="1" id="KW-0238">DNA-binding</keyword>
<proteinExistence type="predicted"/>
<dbReference type="InterPro" id="IPR036894">
    <property type="entry name" value="YbaB-like_sf"/>
</dbReference>
<feature type="chain" id="PRO_5031326907" description="Nascent polypeptide-associated complex subunit alpha-like UBA domain-containing protein" evidence="2">
    <location>
        <begin position="19"/>
        <end position="165"/>
    </location>
</feature>
<keyword evidence="2" id="KW-0732">Signal</keyword>
<dbReference type="Gene3D" id="3.30.1310.10">
    <property type="entry name" value="Nucleoid-associated protein YbaB-like domain"/>
    <property type="match status" value="1"/>
</dbReference>